<sequence length="151" mass="16684">MKTHQQEPPVSASQIHSVELDQKVFQPHSIPSAAASPHRNGAKEEPPIVSVSDSDHQPFNAVNPLYTDYRRQPGCRSTPSTPTSSSPSTQYRTPSTEVYFSGCFPPLSLFLFCVVGCVPLPLLFLNEKDLKKMMNLIAEVPLKLTYNSTPI</sequence>
<keyword evidence="2" id="KW-0812">Transmembrane</keyword>
<dbReference type="EMBL" id="SSTD01003527">
    <property type="protein sequence ID" value="TYK26094.1"/>
    <property type="molecule type" value="Genomic_DNA"/>
</dbReference>
<feature type="region of interest" description="Disordered" evidence="1">
    <location>
        <begin position="26"/>
        <end position="91"/>
    </location>
</feature>
<name>A0A5D3DR75_CUCMM</name>
<dbReference type="Proteomes" id="UP000321947">
    <property type="component" value="Unassembled WGS sequence"/>
</dbReference>
<comment type="caution">
    <text evidence="3">The sequence shown here is derived from an EMBL/GenBank/DDBJ whole genome shotgun (WGS) entry which is preliminary data.</text>
</comment>
<reference evidence="3 4" key="1">
    <citation type="submission" date="2019-08" db="EMBL/GenBank/DDBJ databases">
        <title>Draft genome sequences of two oriental melons (Cucumis melo L. var makuwa).</title>
        <authorList>
            <person name="Kwon S.-Y."/>
        </authorList>
    </citation>
    <scope>NUCLEOTIDE SEQUENCE [LARGE SCALE GENOMIC DNA]</scope>
    <source>
        <strain evidence="4">cv. Chang Bougi</strain>
        <tissue evidence="3">Leaf</tissue>
    </source>
</reference>
<protein>
    <submittedName>
        <fullName evidence="3">Putative polyamine transporter</fullName>
    </submittedName>
</protein>
<accession>A0A5D3DR75</accession>
<organism evidence="3 4">
    <name type="scientific">Cucumis melo var. makuwa</name>
    <name type="common">Oriental melon</name>
    <dbReference type="NCBI Taxonomy" id="1194695"/>
    <lineage>
        <taxon>Eukaryota</taxon>
        <taxon>Viridiplantae</taxon>
        <taxon>Streptophyta</taxon>
        <taxon>Embryophyta</taxon>
        <taxon>Tracheophyta</taxon>
        <taxon>Spermatophyta</taxon>
        <taxon>Magnoliopsida</taxon>
        <taxon>eudicotyledons</taxon>
        <taxon>Gunneridae</taxon>
        <taxon>Pentapetalae</taxon>
        <taxon>rosids</taxon>
        <taxon>fabids</taxon>
        <taxon>Cucurbitales</taxon>
        <taxon>Cucurbitaceae</taxon>
        <taxon>Benincaseae</taxon>
        <taxon>Cucumis</taxon>
    </lineage>
</organism>
<keyword evidence="2" id="KW-0472">Membrane</keyword>
<proteinExistence type="predicted"/>
<evidence type="ECO:0000313" key="4">
    <source>
        <dbReference type="Proteomes" id="UP000321947"/>
    </source>
</evidence>
<gene>
    <name evidence="3" type="ORF">E5676_scaffold1185G00570</name>
</gene>
<evidence type="ECO:0000256" key="2">
    <source>
        <dbReference type="SAM" id="Phobius"/>
    </source>
</evidence>
<feature type="transmembrane region" description="Helical" evidence="2">
    <location>
        <begin position="107"/>
        <end position="125"/>
    </location>
</feature>
<feature type="compositionally biased region" description="Low complexity" evidence="1">
    <location>
        <begin position="77"/>
        <end position="91"/>
    </location>
</feature>
<evidence type="ECO:0000256" key="1">
    <source>
        <dbReference type="SAM" id="MobiDB-lite"/>
    </source>
</evidence>
<dbReference type="AlphaFoldDB" id="A0A5D3DR75"/>
<keyword evidence="2" id="KW-1133">Transmembrane helix</keyword>
<evidence type="ECO:0000313" key="3">
    <source>
        <dbReference type="EMBL" id="TYK26094.1"/>
    </source>
</evidence>